<accession>A0A0K2VGS3</accession>
<dbReference type="AlphaFoldDB" id="A0A0K2VGS3"/>
<organism evidence="1">
    <name type="scientific">Lepeophtheirus salmonis</name>
    <name type="common">Salmon louse</name>
    <name type="synonym">Caligus salmonis</name>
    <dbReference type="NCBI Taxonomy" id="72036"/>
    <lineage>
        <taxon>Eukaryota</taxon>
        <taxon>Metazoa</taxon>
        <taxon>Ecdysozoa</taxon>
        <taxon>Arthropoda</taxon>
        <taxon>Crustacea</taxon>
        <taxon>Multicrustacea</taxon>
        <taxon>Hexanauplia</taxon>
        <taxon>Copepoda</taxon>
        <taxon>Siphonostomatoida</taxon>
        <taxon>Caligidae</taxon>
        <taxon>Lepeophtheirus</taxon>
    </lineage>
</organism>
<dbReference type="EMBL" id="HACA01032016">
    <property type="protein sequence ID" value="CDW49377.1"/>
    <property type="molecule type" value="Transcribed_RNA"/>
</dbReference>
<sequence>ATPEPSWKRGRVLHLVENSKKSCRLWICSTEGPWTPESSHNPPLLICSQWGTIPALWPSVGGHETQHHHRSRVLCCCHIAVLIWHISKAHNTVIWPVDNRIDRKIFLI</sequence>
<proteinExistence type="predicted"/>
<reference evidence="1" key="1">
    <citation type="submission" date="2014-05" db="EMBL/GenBank/DDBJ databases">
        <authorList>
            <person name="Chronopoulou M."/>
        </authorList>
    </citation>
    <scope>NUCLEOTIDE SEQUENCE</scope>
    <source>
        <tissue evidence="1">Whole organism</tissue>
    </source>
</reference>
<name>A0A0K2VGS3_LEPSM</name>
<evidence type="ECO:0000313" key="1">
    <source>
        <dbReference type="EMBL" id="CDW49377.1"/>
    </source>
</evidence>
<protein>
    <submittedName>
        <fullName evidence="1">Uncharacterized protein</fullName>
    </submittedName>
</protein>
<feature type="non-terminal residue" evidence="1">
    <location>
        <position position="1"/>
    </location>
</feature>